<feature type="transmembrane region" description="Helical" evidence="1">
    <location>
        <begin position="346"/>
        <end position="363"/>
    </location>
</feature>
<proteinExistence type="predicted"/>
<evidence type="ECO:0000313" key="2">
    <source>
        <dbReference type="EMBL" id="RSM21000.1"/>
    </source>
</evidence>
<keyword evidence="1" id="KW-0472">Membrane</keyword>
<evidence type="ECO:0000256" key="1">
    <source>
        <dbReference type="SAM" id="Phobius"/>
    </source>
</evidence>
<keyword evidence="1" id="KW-1133">Transmembrane helix</keyword>
<dbReference type="EMBL" id="NIZV01000001">
    <property type="protein sequence ID" value="RSM21000.1"/>
    <property type="molecule type" value="Genomic_DNA"/>
</dbReference>
<comment type="caution">
    <text evidence="2">The sequence shown here is derived from an EMBL/GenBank/DDBJ whole genome shotgun (WGS) entry which is preliminary data.</text>
</comment>
<gene>
    <name evidence="2" type="ORF">CDV31_000047</name>
</gene>
<protein>
    <submittedName>
        <fullName evidence="2">Uncharacterized protein</fullName>
    </submittedName>
</protein>
<evidence type="ECO:0000313" key="3">
    <source>
        <dbReference type="Proteomes" id="UP000288429"/>
    </source>
</evidence>
<keyword evidence="1" id="KW-0812">Transmembrane</keyword>
<organism evidence="2 3">
    <name type="scientific">Fusarium ambrosium</name>
    <dbReference type="NCBI Taxonomy" id="131363"/>
    <lineage>
        <taxon>Eukaryota</taxon>
        <taxon>Fungi</taxon>
        <taxon>Dikarya</taxon>
        <taxon>Ascomycota</taxon>
        <taxon>Pezizomycotina</taxon>
        <taxon>Sordariomycetes</taxon>
        <taxon>Hypocreomycetidae</taxon>
        <taxon>Hypocreales</taxon>
        <taxon>Nectriaceae</taxon>
        <taxon>Fusarium</taxon>
        <taxon>Fusarium solani species complex</taxon>
    </lineage>
</organism>
<dbReference type="Proteomes" id="UP000288429">
    <property type="component" value="Unassembled WGS sequence"/>
</dbReference>
<sequence length="403" mass="46161">MQEFRSFTPRRLVLDFSLVGQDLPDEFYESHFNTLFKNVYSLVYGSFCPSDTTQAPGMHPWLREYSDAFLKYVQLVAHPDPRAGKWARLLIDKGERACLLTAMIFKILDNKVFTRLLFGAGPDHEELLNSFDAALINAEGVISTYQLRARANRMYLITQVPPFFWPRVDKLSTQILTLLLPVCAYAAEFKGHRPVPIRELHQALHDVVAYAGWISVHIRLASAIFSFNWAQPGEPFSLSQVNLCQEAYTYSREAARRHQERLLRRKPDGRVMHSRARVKISITPEIVRHKSVTKSTGTPGMTSYKILAPHVVYYEGLQLDSDEERAFVSLPDYIYRLREQLCTPRGAALAIMFFVSFCLWVFLTPSGRRAWEGAWTWVYPVEGTCKADYESMERGDTESSVGV</sequence>
<dbReference type="AlphaFoldDB" id="A0A428V386"/>
<reference evidence="2 3" key="1">
    <citation type="submission" date="2017-06" db="EMBL/GenBank/DDBJ databases">
        <title>Cmopartive genomic analysis of Ambrosia Fusariam Clade fungi.</title>
        <authorList>
            <person name="Stajich J.E."/>
            <person name="Carrillo J."/>
            <person name="Kijimoto T."/>
            <person name="Eskalen A."/>
            <person name="O'Donnell K."/>
            <person name="Kasson M."/>
        </authorList>
    </citation>
    <scope>NUCLEOTIDE SEQUENCE [LARGE SCALE GENOMIC DNA]</scope>
    <source>
        <strain evidence="2 3">NRRL 20438</strain>
    </source>
</reference>
<accession>A0A428V386</accession>
<keyword evidence="3" id="KW-1185">Reference proteome</keyword>
<name>A0A428V386_9HYPO</name>